<keyword evidence="3" id="KW-0675">Receptor</keyword>
<dbReference type="EMBL" id="CP000353">
    <property type="protein sequence ID" value="ABF11109.1"/>
    <property type="molecule type" value="Genomic_DNA"/>
</dbReference>
<dbReference type="PANTHER" id="PTHR42928:SF5">
    <property type="entry name" value="BLR1237 PROTEIN"/>
    <property type="match status" value="1"/>
</dbReference>
<dbReference type="CDD" id="cd07012">
    <property type="entry name" value="PBP2_Bug_TTT"/>
    <property type="match status" value="1"/>
</dbReference>
<keyword evidence="4" id="KW-1185">Reference proteome</keyword>
<feature type="chain" id="PRO_5004193448" evidence="2">
    <location>
        <begin position="30"/>
        <end position="330"/>
    </location>
</feature>
<reference evidence="4" key="1">
    <citation type="journal article" date="2010" name="PLoS ONE">
        <title>The complete genome sequence of Cupriavidus metallidurans strain CH34, a master survivalist in harsh and anthropogenic environments.</title>
        <authorList>
            <person name="Janssen P.J."/>
            <person name="Van Houdt R."/>
            <person name="Moors H."/>
            <person name="Monsieurs P."/>
            <person name="Morin N."/>
            <person name="Michaux A."/>
            <person name="Benotmane M.A."/>
            <person name="Leys N."/>
            <person name="Vallaeys T."/>
            <person name="Lapidus A."/>
            <person name="Monchy S."/>
            <person name="Medigue C."/>
            <person name="Taghavi S."/>
            <person name="McCorkle S."/>
            <person name="Dunn J."/>
            <person name="van der Lelie D."/>
            <person name="Mergeay M."/>
        </authorList>
    </citation>
    <scope>NUCLEOTIDE SEQUENCE [LARGE SCALE GENOMIC DNA]</scope>
    <source>
        <strain evidence="4">ATCC 43123 / DSM 2839 / NBRC 102507 / CH34</strain>
    </source>
</reference>
<dbReference type="PANTHER" id="PTHR42928">
    <property type="entry name" value="TRICARBOXYLATE-BINDING PROTEIN"/>
    <property type="match status" value="1"/>
</dbReference>
<protein>
    <submittedName>
        <fullName evidence="3">Extra-cytoplasmic solute receptor</fullName>
    </submittedName>
</protein>
<dbReference type="InterPro" id="IPR042100">
    <property type="entry name" value="Bug_dom1"/>
</dbReference>
<dbReference type="Proteomes" id="UP000002429">
    <property type="component" value="Plasmid megaplasmid"/>
</dbReference>
<keyword evidence="3" id="KW-0614">Plasmid</keyword>
<dbReference type="Gene3D" id="3.40.190.10">
    <property type="entry name" value="Periplasmic binding protein-like II"/>
    <property type="match status" value="1"/>
</dbReference>
<organism evidence="3 4">
    <name type="scientific">Cupriavidus metallidurans (strain ATCC 43123 / DSM 2839 / NBRC 102507 / CH34)</name>
    <name type="common">Ralstonia metallidurans</name>
    <dbReference type="NCBI Taxonomy" id="266264"/>
    <lineage>
        <taxon>Bacteria</taxon>
        <taxon>Pseudomonadati</taxon>
        <taxon>Pseudomonadota</taxon>
        <taxon>Betaproteobacteria</taxon>
        <taxon>Burkholderiales</taxon>
        <taxon>Burkholderiaceae</taxon>
        <taxon>Cupriavidus</taxon>
    </lineage>
</organism>
<dbReference type="Gene3D" id="3.40.190.150">
    <property type="entry name" value="Bordetella uptake gene, domain 1"/>
    <property type="match status" value="1"/>
</dbReference>
<dbReference type="KEGG" id="rme:Rmet_4242"/>
<sequence length="330" mass="35118">MNKTRRSTLRLALAATAMATGMMSGTATAQANAWPNRPIRLIVPSAAGGAADFVARTFSAFLQKRLPANAAVVVENRPGAGGIIGTEAAKSAPADGYTFLIASNSTHAANVSLYRNLPYDPIKDFAPVGMFGTFGTILVVPKNSPFKSLPELIRYAKAHPGNMTYGYYSSSSRVPPELLRVRAGLDYAGAPYRNITQIITDMLGGQIQFAFLDSLSAAPALQNPMLAPIAVTSSQRMPQLASVPTVAESLQGFEVQGWLGLTAPAGTPEDVVKRMSTLVSDAISEPAIRTALERQGMAPRTMTPEALRAHMVADRSRWAEWTKAAGIEPE</sequence>
<comment type="similarity">
    <text evidence="1">Belongs to the UPF0065 (bug) family.</text>
</comment>
<keyword evidence="2" id="KW-0732">Signal</keyword>
<dbReference type="PROSITE" id="PS51318">
    <property type="entry name" value="TAT"/>
    <property type="match status" value="1"/>
</dbReference>
<dbReference type="SUPFAM" id="SSF53850">
    <property type="entry name" value="Periplasmic binding protein-like II"/>
    <property type="match status" value="1"/>
</dbReference>
<accession>Q1LFG7</accession>
<evidence type="ECO:0000313" key="4">
    <source>
        <dbReference type="Proteomes" id="UP000002429"/>
    </source>
</evidence>
<dbReference type="RefSeq" id="WP_011518732.1">
    <property type="nucleotide sequence ID" value="NC_007974.2"/>
</dbReference>
<dbReference type="Pfam" id="PF03401">
    <property type="entry name" value="TctC"/>
    <property type="match status" value="1"/>
</dbReference>
<dbReference type="eggNOG" id="COG3181">
    <property type="taxonomic scope" value="Bacteria"/>
</dbReference>
<dbReference type="InterPro" id="IPR005064">
    <property type="entry name" value="BUG"/>
</dbReference>
<dbReference type="AlphaFoldDB" id="Q1LFG7"/>
<evidence type="ECO:0000313" key="3">
    <source>
        <dbReference type="EMBL" id="ABF11109.1"/>
    </source>
</evidence>
<gene>
    <name evidence="3" type="primary">bug</name>
    <name evidence="3" type="ordered locus">Rmet_4242</name>
</gene>
<feature type="signal peptide" evidence="2">
    <location>
        <begin position="1"/>
        <end position="29"/>
    </location>
</feature>
<evidence type="ECO:0000256" key="2">
    <source>
        <dbReference type="SAM" id="SignalP"/>
    </source>
</evidence>
<proteinExistence type="inferred from homology"/>
<geneLocation type="plasmid" evidence="3 4">
    <name>megaplasmid</name>
</geneLocation>
<evidence type="ECO:0000256" key="1">
    <source>
        <dbReference type="ARBA" id="ARBA00006987"/>
    </source>
</evidence>
<name>Q1LFG7_CUPMC</name>
<dbReference type="PIRSF" id="PIRSF017082">
    <property type="entry name" value="YflP"/>
    <property type="match status" value="1"/>
</dbReference>
<dbReference type="InterPro" id="IPR006311">
    <property type="entry name" value="TAT_signal"/>
</dbReference>
<dbReference type="HOGENOM" id="CLU_045683_0_0_4"/>